<evidence type="ECO:0000313" key="7">
    <source>
        <dbReference type="EMBL" id="KAE9228950.1"/>
    </source>
</evidence>
<dbReference type="AlphaFoldDB" id="A0A6A3DVK3"/>
<reference evidence="9 10" key="1">
    <citation type="submission" date="2018-08" db="EMBL/GenBank/DDBJ databases">
        <title>Genomic investigation of the strawberry pathogen Phytophthora fragariae indicates pathogenicity is determined by transcriptional variation in three key races.</title>
        <authorList>
            <person name="Adams T.M."/>
            <person name="Armitage A.D."/>
            <person name="Sobczyk M.K."/>
            <person name="Bates H.J."/>
            <person name="Dunwell J.M."/>
            <person name="Nellist C.F."/>
            <person name="Harrison R.J."/>
        </authorList>
    </citation>
    <scope>NUCLEOTIDE SEQUENCE [LARGE SCALE GENOMIC DNA]</scope>
    <source>
        <strain evidence="8 11">BC-1</strain>
        <strain evidence="7 15">BC-23</strain>
        <strain evidence="6 10">NOV-27</strain>
        <strain evidence="5 12">NOV-5</strain>
        <strain evidence="3 13">NOV-71</strain>
        <strain evidence="1 9">NOV-9</strain>
        <strain evidence="4 16">ONT-3</strain>
        <strain evidence="2 14">SCRP245</strain>
    </source>
</reference>
<evidence type="ECO:0000313" key="2">
    <source>
        <dbReference type="EMBL" id="KAE8951576.1"/>
    </source>
</evidence>
<evidence type="ECO:0000313" key="8">
    <source>
        <dbReference type="EMBL" id="KAE9229129.1"/>
    </source>
</evidence>
<evidence type="ECO:0000313" key="12">
    <source>
        <dbReference type="Proteomes" id="UP000440732"/>
    </source>
</evidence>
<evidence type="ECO:0000313" key="13">
    <source>
        <dbReference type="Proteomes" id="UP000441208"/>
    </source>
</evidence>
<evidence type="ECO:0000313" key="15">
    <source>
        <dbReference type="Proteomes" id="UP000476176"/>
    </source>
</evidence>
<keyword evidence="10" id="KW-1185">Reference proteome</keyword>
<dbReference type="EMBL" id="QXGA01000580">
    <property type="protein sequence ID" value="KAE9143925.1"/>
    <property type="molecule type" value="Genomic_DNA"/>
</dbReference>
<evidence type="ECO:0000313" key="6">
    <source>
        <dbReference type="EMBL" id="KAE9186957.1"/>
    </source>
</evidence>
<protein>
    <submittedName>
        <fullName evidence="1">Uncharacterized protein</fullName>
    </submittedName>
</protein>
<dbReference type="Proteomes" id="UP000441208">
    <property type="component" value="Unassembled WGS sequence"/>
</dbReference>
<dbReference type="EMBL" id="QXGD01000675">
    <property type="protein sequence ID" value="KAE9229129.1"/>
    <property type="molecule type" value="Genomic_DNA"/>
</dbReference>
<evidence type="ECO:0000313" key="4">
    <source>
        <dbReference type="EMBL" id="KAE9100670.1"/>
    </source>
</evidence>
<sequence length="55" mass="5852">MWFADCCFSLLQPSVSRAASISPSSVAFLRLHYPSSSVQAVVFSPLDDAPSSSSN</sequence>
<dbReference type="Proteomes" id="UP000488956">
    <property type="component" value="Unassembled WGS sequence"/>
</dbReference>
<name>A0A6A3DVK3_9STRA</name>
<dbReference type="EMBL" id="QXFW01011780">
    <property type="protein sequence ID" value="KAE8951576.1"/>
    <property type="molecule type" value="Genomic_DNA"/>
</dbReference>
<evidence type="ECO:0000313" key="3">
    <source>
        <dbReference type="EMBL" id="KAE9100556.1"/>
    </source>
</evidence>
<dbReference type="Proteomes" id="UP000460718">
    <property type="component" value="Unassembled WGS sequence"/>
</dbReference>
<evidence type="ECO:0000313" key="14">
    <source>
        <dbReference type="Proteomes" id="UP000460718"/>
    </source>
</evidence>
<evidence type="ECO:0000313" key="16">
    <source>
        <dbReference type="Proteomes" id="UP000488956"/>
    </source>
</evidence>
<evidence type="ECO:0000313" key="11">
    <source>
        <dbReference type="Proteomes" id="UP000440367"/>
    </source>
</evidence>
<dbReference type="EMBL" id="QXFZ01000947">
    <property type="protein sequence ID" value="KAE9100556.1"/>
    <property type="molecule type" value="Genomic_DNA"/>
</dbReference>
<dbReference type="EMBL" id="QXGB01001690">
    <property type="protein sequence ID" value="KAE9186957.1"/>
    <property type="molecule type" value="Genomic_DNA"/>
</dbReference>
<dbReference type="Proteomes" id="UP000440732">
    <property type="component" value="Unassembled WGS sequence"/>
</dbReference>
<accession>A0A6A3DVK3</accession>
<evidence type="ECO:0000313" key="1">
    <source>
        <dbReference type="EMBL" id="KAE8924156.1"/>
    </source>
</evidence>
<dbReference type="Proteomes" id="UP000429523">
    <property type="component" value="Unassembled WGS sequence"/>
</dbReference>
<organism evidence="1 9">
    <name type="scientific">Phytophthora fragariae</name>
    <dbReference type="NCBI Taxonomy" id="53985"/>
    <lineage>
        <taxon>Eukaryota</taxon>
        <taxon>Sar</taxon>
        <taxon>Stramenopiles</taxon>
        <taxon>Oomycota</taxon>
        <taxon>Peronosporomycetes</taxon>
        <taxon>Peronosporales</taxon>
        <taxon>Peronosporaceae</taxon>
        <taxon>Phytophthora</taxon>
    </lineage>
</organism>
<dbReference type="EMBL" id="QXFX01000925">
    <property type="protein sequence ID" value="KAE9100670.1"/>
    <property type="molecule type" value="Genomic_DNA"/>
</dbReference>
<evidence type="ECO:0000313" key="9">
    <source>
        <dbReference type="Proteomes" id="UP000429523"/>
    </source>
</evidence>
<dbReference type="EMBL" id="QXGC01000580">
    <property type="protein sequence ID" value="KAE9228950.1"/>
    <property type="molecule type" value="Genomic_DNA"/>
</dbReference>
<evidence type="ECO:0000313" key="10">
    <source>
        <dbReference type="Proteomes" id="UP000433483"/>
    </source>
</evidence>
<evidence type="ECO:0000313" key="5">
    <source>
        <dbReference type="EMBL" id="KAE9143925.1"/>
    </source>
</evidence>
<dbReference type="Proteomes" id="UP000433483">
    <property type="component" value="Unassembled WGS sequence"/>
</dbReference>
<proteinExistence type="predicted"/>
<gene>
    <name evidence="8" type="ORF">PF002_g13393</name>
    <name evidence="7" type="ORF">PF004_g10931</name>
    <name evidence="6" type="ORF">PF005_g20636</name>
    <name evidence="5" type="ORF">PF006_g11095</name>
    <name evidence="3" type="ORF">PF007_g15470</name>
    <name evidence="1" type="ORF">PF009_g25604</name>
    <name evidence="4" type="ORF">PF010_g14741</name>
    <name evidence="2" type="ORF">PF011_g32928</name>
</gene>
<dbReference type="Proteomes" id="UP000440367">
    <property type="component" value="Unassembled WGS sequence"/>
</dbReference>
<dbReference type="Proteomes" id="UP000476176">
    <property type="component" value="Unassembled WGS sequence"/>
</dbReference>
<dbReference type="EMBL" id="QXGF01002574">
    <property type="protein sequence ID" value="KAE8924156.1"/>
    <property type="molecule type" value="Genomic_DNA"/>
</dbReference>
<comment type="caution">
    <text evidence="1">The sequence shown here is derived from an EMBL/GenBank/DDBJ whole genome shotgun (WGS) entry which is preliminary data.</text>
</comment>